<evidence type="ECO:0000313" key="2">
    <source>
        <dbReference type="EMBL" id="SHM72237.1"/>
    </source>
</evidence>
<name>A0A1M7L335_9ACTN</name>
<proteinExistence type="predicted"/>
<organism evidence="2 3">
    <name type="scientific">Actinacidiphila paucisporea</name>
    <dbReference type="NCBI Taxonomy" id="310782"/>
    <lineage>
        <taxon>Bacteria</taxon>
        <taxon>Bacillati</taxon>
        <taxon>Actinomycetota</taxon>
        <taxon>Actinomycetes</taxon>
        <taxon>Kitasatosporales</taxon>
        <taxon>Streptomycetaceae</taxon>
        <taxon>Actinacidiphila</taxon>
    </lineage>
</organism>
<dbReference type="EMBL" id="FRBI01000013">
    <property type="protein sequence ID" value="SHM72237.1"/>
    <property type="molecule type" value="Genomic_DNA"/>
</dbReference>
<dbReference type="Proteomes" id="UP000184111">
    <property type="component" value="Unassembled WGS sequence"/>
</dbReference>
<gene>
    <name evidence="2" type="ORF">SAMN05216499_113175</name>
</gene>
<feature type="region of interest" description="Disordered" evidence="1">
    <location>
        <begin position="29"/>
        <end position="71"/>
    </location>
</feature>
<keyword evidence="3" id="KW-1185">Reference proteome</keyword>
<sequence>MFGYELHQARRAELQRSADEWRLAQQARAGRAERRAAARRTTTRSAVRTDGEVTESPARTRGRALHRHSAA</sequence>
<dbReference type="STRING" id="310782.SAMN05216499_113175"/>
<reference evidence="2 3" key="1">
    <citation type="submission" date="2016-11" db="EMBL/GenBank/DDBJ databases">
        <authorList>
            <person name="Jaros S."/>
            <person name="Januszkiewicz K."/>
            <person name="Wedrychowicz H."/>
        </authorList>
    </citation>
    <scope>NUCLEOTIDE SEQUENCE [LARGE SCALE GENOMIC DNA]</scope>
    <source>
        <strain evidence="2 3">CGMCC 4.2025</strain>
    </source>
</reference>
<dbReference type="AlphaFoldDB" id="A0A1M7L335"/>
<evidence type="ECO:0000313" key="3">
    <source>
        <dbReference type="Proteomes" id="UP000184111"/>
    </source>
</evidence>
<evidence type="ECO:0000256" key="1">
    <source>
        <dbReference type="SAM" id="MobiDB-lite"/>
    </source>
</evidence>
<feature type="compositionally biased region" description="Basic residues" evidence="1">
    <location>
        <begin position="60"/>
        <end position="71"/>
    </location>
</feature>
<accession>A0A1M7L335</accession>
<dbReference type="RefSeq" id="WP_073500462.1">
    <property type="nucleotide sequence ID" value="NZ_FRBI01000013.1"/>
</dbReference>
<protein>
    <submittedName>
        <fullName evidence="2">Uncharacterized protein</fullName>
    </submittedName>
</protein>